<keyword evidence="1" id="KW-0812">Transmembrane</keyword>
<dbReference type="EMBL" id="KM982402">
    <property type="protein sequence ID" value="AKI79839.1"/>
    <property type="molecule type" value="Genomic_DNA"/>
</dbReference>
<feature type="transmembrane region" description="Helical" evidence="1">
    <location>
        <begin position="36"/>
        <end position="57"/>
    </location>
</feature>
<keyword evidence="3" id="KW-1185">Reference proteome</keyword>
<dbReference type="Gene3D" id="3.10.310.30">
    <property type="match status" value="1"/>
</dbReference>
<evidence type="ECO:0000313" key="3">
    <source>
        <dbReference type="Proteomes" id="UP000240461"/>
    </source>
</evidence>
<evidence type="ECO:0000313" key="2">
    <source>
        <dbReference type="EMBL" id="AKI79839.1"/>
    </source>
</evidence>
<dbReference type="SUPFAM" id="SSF64182">
    <property type="entry name" value="DHH phosphoesterases"/>
    <property type="match status" value="1"/>
</dbReference>
<evidence type="ECO:0000256" key="1">
    <source>
        <dbReference type="SAM" id="Phobius"/>
    </source>
</evidence>
<dbReference type="PANTHER" id="PTHR46922">
    <property type="entry name" value="DHHA1 DOMAIN PROTEIN"/>
    <property type="match status" value="1"/>
</dbReference>
<sequence length="434" mass="51045">MSNRYIKKNKMDNISKTVNLSDSPKKSIFDKNQIDVVLYHGYCSDGFGSAFIIWYYFKIMYGLEVADKIVYIPCYHQKDLQNFSIEFLDKIRNKNVIICDFSYKYHLLMEIINESNTFIVLDHHKTAQIELSKIPNNLKIFCLEKSGVGITWEFFFPDKPIPKFLAHIQDRDIWTYKVPQTSEFITFFYEQEFDFNLWETFLDEEIVDKAIDCGSKWLEYQKIIMSKIIKRTSYIIQNVNNKLSIVLYCNSPEFKSDLGNRLLYHFPFGDFSCVWDYSLYKDESYYSLRSTNDRYDVSVIATQFGGGGHRNSSGLAFSGIKGCLPFEKVDDCGLFELFSQSTKGTIDLGDLGEKYSCILFKTKEIRSEWFEQKYTDLIRRKYTNYIYLAFEISDSEKNYTVFQNDKFSLGDNIKYTLDEFSKIFQPLNSINSIN</sequence>
<organism evidence="2 3">
    <name type="scientific">Acanthamoeba polyphaga mimivirus Kroon</name>
    <dbReference type="NCBI Taxonomy" id="3069720"/>
    <lineage>
        <taxon>Viruses</taxon>
        <taxon>Varidnaviria</taxon>
        <taxon>Bamfordvirae</taxon>
        <taxon>Nucleocytoviricota</taxon>
        <taxon>Megaviricetes</taxon>
        <taxon>Imitervirales</taxon>
        <taxon>Mimiviridae</taxon>
        <taxon>Megamimivirinae</taxon>
        <taxon>Mimivirus</taxon>
        <taxon>Mimivirus lagoaense</taxon>
    </lineage>
</organism>
<dbReference type="PANTHER" id="PTHR46922:SF4">
    <property type="entry name" value="DHHA1 DOMAIN PROTEIN"/>
    <property type="match status" value="1"/>
</dbReference>
<keyword evidence="1" id="KW-0472">Membrane</keyword>
<protein>
    <submittedName>
        <fullName evidence="2">Phosphohydrolase</fullName>
    </submittedName>
</protein>
<reference evidence="2 3" key="1">
    <citation type="submission" date="2014-10" db="EMBL/GenBank/DDBJ databases">
        <title>Pan-genome analysis of Brazilian lineage A amoebal mimiviruses.</title>
        <authorList>
            <person name="Assis F.L."/>
            <person name="Abrahao J.S."/>
            <person name="Kroon E.G."/>
            <person name="Dornas F.P."/>
            <person name="Andrade K.R."/>
            <person name="Borato P.V.M."/>
            <person name="Pilotto M.R."/>
            <person name="Benamar S."/>
            <person name="LaScola B."/>
            <person name="Colson P."/>
        </authorList>
    </citation>
    <scope>NUCLEOTIDE SEQUENCE [LARGE SCALE GENOMIC DNA]</scope>
    <source>
        <strain evidence="2 3">Kroon</strain>
    </source>
</reference>
<dbReference type="KEGG" id="vg:80513637"/>
<dbReference type="InterPro" id="IPR038763">
    <property type="entry name" value="DHH_sf"/>
</dbReference>
<name>A0A0G2Y5I2_9VIRU</name>
<proteinExistence type="predicted"/>
<dbReference type="Proteomes" id="UP000240461">
    <property type="component" value="Segment"/>
</dbReference>
<accession>A0A0G2Y5I2</accession>
<keyword evidence="1" id="KW-1133">Transmembrane helix</keyword>